<sequence>MKDKKVAPSRLALKVSLISVGMIFVVYVFMQILGYFRDNAVLGIASVSDLPGYVFNFILFYVVPPAVVFGLVLYFAARPFESALNRLRSDSSLGEEETERLRVSLLRFSWIVLFLNLFGFAMGYAILVLIEDGIGGFTSPFRLIILVSNIAGAAMYASAQSALHDICFGELRDRLGITGLGNRKRAMRSTSKQVLHVAIVAVYAATYLQFNMHGLIAYQDLSFQALRSEASGEARAEDVLRAGIVKAVPGVTARKSFTPQDVPLPWDALADYETRETAVFLLTAFFLAVVCILVQGARSLEMKGQISALNERLLDVIEGGGDLTKRLSLRSMDEFGQLADSVNRLMDRFRSLIYRIGAAAAETREAAQSIDSVMKGSETATMNVIESVVSLSSSIDKQATESRILKDSLESLRAAARAVAGAVDSQRRFTDETASAMEEMSANIRSVESMTHRSGAVTSDLAAKGNSGNSSVHEAAKAIKDIEKSAADVLKVLGSLSRIAGDTNLLAMNAAIEAAHAGTSGAGFAVVAGEVRSLAASAAKETKKIKDLVLEMDGRVHKGVASSEATSQAFLSLSGGIAEAASISAEIASAMKEQSAGTSSVESSINQVQENSRIVRERMEIQERETTLMASGLEETLSRFSSIASSAKAQADAMQGLQQAFSAVRREVDRNLDASGALEKELLGYKV</sequence>
<dbReference type="InterPro" id="IPR003660">
    <property type="entry name" value="HAMP_dom"/>
</dbReference>
<evidence type="ECO:0000256" key="4">
    <source>
        <dbReference type="SAM" id="Phobius"/>
    </source>
</evidence>
<accession>A0AAE3EL60</accession>
<dbReference type="SMART" id="SM00283">
    <property type="entry name" value="MA"/>
    <property type="match status" value="1"/>
</dbReference>
<dbReference type="PANTHER" id="PTHR32089">
    <property type="entry name" value="METHYL-ACCEPTING CHEMOTAXIS PROTEIN MCPB"/>
    <property type="match status" value="1"/>
</dbReference>
<dbReference type="Gene3D" id="6.10.340.10">
    <property type="match status" value="1"/>
</dbReference>
<evidence type="ECO:0000256" key="1">
    <source>
        <dbReference type="ARBA" id="ARBA00023224"/>
    </source>
</evidence>
<feature type="transmembrane region" description="Helical" evidence="4">
    <location>
        <begin position="141"/>
        <end position="159"/>
    </location>
</feature>
<name>A0AAE3EL60_9SPIR</name>
<feature type="domain" description="Methyl-accepting transducer" evidence="5">
    <location>
        <begin position="401"/>
        <end position="627"/>
    </location>
</feature>
<evidence type="ECO:0000256" key="2">
    <source>
        <dbReference type="ARBA" id="ARBA00029447"/>
    </source>
</evidence>
<evidence type="ECO:0000256" key="3">
    <source>
        <dbReference type="PROSITE-ProRule" id="PRU00284"/>
    </source>
</evidence>
<dbReference type="PRINTS" id="PR00260">
    <property type="entry name" value="CHEMTRNSDUCR"/>
</dbReference>
<keyword evidence="4" id="KW-0472">Membrane</keyword>
<dbReference type="GO" id="GO:0007165">
    <property type="term" value="P:signal transduction"/>
    <property type="evidence" value="ECO:0007669"/>
    <property type="project" value="UniProtKB-KW"/>
</dbReference>
<dbReference type="GO" id="GO:0006935">
    <property type="term" value="P:chemotaxis"/>
    <property type="evidence" value="ECO:0007669"/>
    <property type="project" value="InterPro"/>
</dbReference>
<evidence type="ECO:0000313" key="8">
    <source>
        <dbReference type="Proteomes" id="UP001198163"/>
    </source>
</evidence>
<feature type="transmembrane region" description="Helical" evidence="4">
    <location>
        <begin position="193"/>
        <end position="210"/>
    </location>
</feature>
<keyword evidence="1 3" id="KW-0807">Transducer</keyword>
<dbReference type="InterPro" id="IPR004089">
    <property type="entry name" value="MCPsignal_dom"/>
</dbReference>
<feature type="domain" description="HAMP" evidence="6">
    <location>
        <begin position="300"/>
        <end position="354"/>
    </location>
</feature>
<evidence type="ECO:0000259" key="6">
    <source>
        <dbReference type="PROSITE" id="PS50885"/>
    </source>
</evidence>
<comment type="caution">
    <text evidence="7">The sequence shown here is derived from an EMBL/GenBank/DDBJ whole genome shotgun (WGS) entry which is preliminary data.</text>
</comment>
<dbReference type="PROSITE" id="PS50885">
    <property type="entry name" value="HAMP"/>
    <property type="match status" value="1"/>
</dbReference>
<reference evidence="7" key="1">
    <citation type="submission" date="2021-08" db="EMBL/GenBank/DDBJ databases">
        <title>Comparative analyses of Brucepasteria parasyntrophica and Teretinema zuelzerae.</title>
        <authorList>
            <person name="Song Y."/>
            <person name="Brune A."/>
        </authorList>
    </citation>
    <scope>NUCLEOTIDE SEQUENCE</scope>
    <source>
        <strain evidence="7">DSM 1903</strain>
    </source>
</reference>
<dbReference type="PANTHER" id="PTHR32089:SF112">
    <property type="entry name" value="LYSOZYME-LIKE PROTEIN-RELATED"/>
    <property type="match status" value="1"/>
</dbReference>
<dbReference type="PROSITE" id="PS50111">
    <property type="entry name" value="CHEMOTAXIS_TRANSDUC_2"/>
    <property type="match status" value="1"/>
</dbReference>
<evidence type="ECO:0000313" key="7">
    <source>
        <dbReference type="EMBL" id="MCD1655866.1"/>
    </source>
</evidence>
<proteinExistence type="inferred from homology"/>
<evidence type="ECO:0000259" key="5">
    <source>
        <dbReference type="PROSITE" id="PS50111"/>
    </source>
</evidence>
<dbReference type="Proteomes" id="UP001198163">
    <property type="component" value="Unassembled WGS sequence"/>
</dbReference>
<dbReference type="CDD" id="cd06225">
    <property type="entry name" value="HAMP"/>
    <property type="match status" value="1"/>
</dbReference>
<dbReference type="InterPro" id="IPR004090">
    <property type="entry name" value="Chemotax_Me-accpt_rcpt"/>
</dbReference>
<keyword evidence="8" id="KW-1185">Reference proteome</keyword>
<dbReference type="Pfam" id="PF00015">
    <property type="entry name" value="MCPsignal"/>
    <property type="match status" value="1"/>
</dbReference>
<dbReference type="EMBL" id="JAINWA010000003">
    <property type="protein sequence ID" value="MCD1655866.1"/>
    <property type="molecule type" value="Genomic_DNA"/>
</dbReference>
<dbReference type="SUPFAM" id="SSF58104">
    <property type="entry name" value="Methyl-accepting chemotaxis protein (MCP) signaling domain"/>
    <property type="match status" value="1"/>
</dbReference>
<dbReference type="GO" id="GO:0004888">
    <property type="term" value="F:transmembrane signaling receptor activity"/>
    <property type="evidence" value="ECO:0007669"/>
    <property type="project" value="InterPro"/>
</dbReference>
<gene>
    <name evidence="7" type="ORF">K7J14_14300</name>
</gene>
<dbReference type="AlphaFoldDB" id="A0AAE3EL60"/>
<comment type="similarity">
    <text evidence="2">Belongs to the methyl-accepting chemotaxis (MCP) protein family.</text>
</comment>
<feature type="transmembrane region" description="Helical" evidence="4">
    <location>
        <begin position="108"/>
        <end position="129"/>
    </location>
</feature>
<keyword evidence="4" id="KW-0812">Transmembrane</keyword>
<feature type="transmembrane region" description="Helical" evidence="4">
    <location>
        <begin position="53"/>
        <end position="77"/>
    </location>
</feature>
<protein>
    <submittedName>
        <fullName evidence="7">Methyl-accepting chemotaxis protein</fullName>
    </submittedName>
</protein>
<feature type="transmembrane region" description="Helical" evidence="4">
    <location>
        <begin position="12"/>
        <end position="33"/>
    </location>
</feature>
<dbReference type="Gene3D" id="1.10.287.950">
    <property type="entry name" value="Methyl-accepting chemotaxis protein"/>
    <property type="match status" value="1"/>
</dbReference>
<feature type="transmembrane region" description="Helical" evidence="4">
    <location>
        <begin position="278"/>
        <end position="297"/>
    </location>
</feature>
<keyword evidence="4" id="KW-1133">Transmembrane helix</keyword>
<organism evidence="7 8">
    <name type="scientific">Teretinema zuelzerae</name>
    <dbReference type="NCBI Taxonomy" id="156"/>
    <lineage>
        <taxon>Bacteria</taxon>
        <taxon>Pseudomonadati</taxon>
        <taxon>Spirochaetota</taxon>
        <taxon>Spirochaetia</taxon>
        <taxon>Spirochaetales</taxon>
        <taxon>Treponemataceae</taxon>
        <taxon>Teretinema</taxon>
    </lineage>
</organism>
<dbReference type="GO" id="GO:0016020">
    <property type="term" value="C:membrane"/>
    <property type="evidence" value="ECO:0007669"/>
    <property type="project" value="InterPro"/>
</dbReference>
<dbReference type="RefSeq" id="WP_230757810.1">
    <property type="nucleotide sequence ID" value="NZ_JAINWA010000003.1"/>
</dbReference>